<name>A0AAJ7P9K1_9ACAR</name>
<dbReference type="GO" id="GO:0019005">
    <property type="term" value="C:SCF ubiquitin ligase complex"/>
    <property type="evidence" value="ECO:0007669"/>
    <property type="project" value="TreeGrafter"/>
</dbReference>
<dbReference type="AlphaFoldDB" id="A0AAJ7P9K1"/>
<dbReference type="SUPFAM" id="SSF81383">
    <property type="entry name" value="F-box domain"/>
    <property type="match status" value="1"/>
</dbReference>
<dbReference type="Gene3D" id="3.80.10.10">
    <property type="entry name" value="Ribonuclease Inhibitor"/>
    <property type="match status" value="2"/>
</dbReference>
<organism evidence="2 3">
    <name type="scientific">Galendromus occidentalis</name>
    <name type="common">western predatory mite</name>
    <dbReference type="NCBI Taxonomy" id="34638"/>
    <lineage>
        <taxon>Eukaryota</taxon>
        <taxon>Metazoa</taxon>
        <taxon>Ecdysozoa</taxon>
        <taxon>Arthropoda</taxon>
        <taxon>Chelicerata</taxon>
        <taxon>Arachnida</taxon>
        <taxon>Acari</taxon>
        <taxon>Parasitiformes</taxon>
        <taxon>Mesostigmata</taxon>
        <taxon>Gamasina</taxon>
        <taxon>Phytoseioidea</taxon>
        <taxon>Phytoseiidae</taxon>
        <taxon>Typhlodrominae</taxon>
        <taxon>Galendromus</taxon>
    </lineage>
</organism>
<reference evidence="3" key="1">
    <citation type="submission" date="2025-08" db="UniProtKB">
        <authorList>
            <consortium name="RefSeq"/>
        </authorList>
    </citation>
    <scope>IDENTIFICATION</scope>
</reference>
<protein>
    <submittedName>
        <fullName evidence="3">Uncharacterized protein LOC100906642</fullName>
    </submittedName>
</protein>
<dbReference type="Proteomes" id="UP000694867">
    <property type="component" value="Unplaced"/>
</dbReference>
<dbReference type="InterPro" id="IPR036047">
    <property type="entry name" value="F-box-like_dom_sf"/>
</dbReference>
<dbReference type="GO" id="GO:0031146">
    <property type="term" value="P:SCF-dependent proteasomal ubiquitin-dependent protein catabolic process"/>
    <property type="evidence" value="ECO:0007669"/>
    <property type="project" value="TreeGrafter"/>
</dbReference>
<dbReference type="PROSITE" id="PS50181">
    <property type="entry name" value="FBOX"/>
    <property type="match status" value="1"/>
</dbReference>
<evidence type="ECO:0000259" key="1">
    <source>
        <dbReference type="PROSITE" id="PS50181"/>
    </source>
</evidence>
<dbReference type="InterPro" id="IPR001810">
    <property type="entry name" value="F-box_dom"/>
</dbReference>
<dbReference type="PANTHER" id="PTHR13318:SF190">
    <property type="entry name" value="PARTNER OF PAIRED, ISOFORM B"/>
    <property type="match status" value="1"/>
</dbReference>
<dbReference type="KEGG" id="goe:100906642"/>
<dbReference type="Gene3D" id="1.20.1280.50">
    <property type="match status" value="1"/>
</dbReference>
<gene>
    <name evidence="3" type="primary">LOC100906642</name>
</gene>
<dbReference type="CDD" id="cd09917">
    <property type="entry name" value="F-box_SF"/>
    <property type="match status" value="1"/>
</dbReference>
<dbReference type="RefSeq" id="XP_018494943.1">
    <property type="nucleotide sequence ID" value="XM_018639427.1"/>
</dbReference>
<dbReference type="Pfam" id="PF00646">
    <property type="entry name" value="F-box"/>
    <property type="match status" value="1"/>
</dbReference>
<dbReference type="SMART" id="SM00256">
    <property type="entry name" value="FBOX"/>
    <property type="match status" value="1"/>
</dbReference>
<dbReference type="InterPro" id="IPR032675">
    <property type="entry name" value="LRR_dom_sf"/>
</dbReference>
<evidence type="ECO:0000313" key="3">
    <source>
        <dbReference type="RefSeq" id="XP_018494943.1"/>
    </source>
</evidence>
<dbReference type="GeneID" id="100906642"/>
<dbReference type="SUPFAM" id="SSF52047">
    <property type="entry name" value="RNI-like"/>
    <property type="match status" value="1"/>
</dbReference>
<dbReference type="SUPFAM" id="SSF52058">
    <property type="entry name" value="L domain-like"/>
    <property type="match status" value="1"/>
</dbReference>
<dbReference type="PANTHER" id="PTHR13318">
    <property type="entry name" value="PARTNER OF PAIRED, ISOFORM B-RELATED"/>
    <property type="match status" value="1"/>
</dbReference>
<accession>A0AAJ7P9K1</accession>
<evidence type="ECO:0000313" key="2">
    <source>
        <dbReference type="Proteomes" id="UP000694867"/>
    </source>
</evidence>
<sequence>MEELPFELLEMILSRLDLYDRLSCAQLCRKLQLAATAPRLMQNVRAVIHASRLREAVARMTRGERVYRAIEFREVNMADLPFGFWKKVGPGLRHLKLTRCRWSNQLLYLILRRCTSLETLLLIGCPFATEADKRASEDLCYEEPLEPSPSLLTLRIAESCELSWVPKTVSMLLALLPSLTFFSLTSRSMTLEEFEETMDTFLAAKQILTTFELDSRSHLHDEIVTALIEKYSEKLRKLILKHCSELTEGVFSALCNCVELQSLSLKNARLFTELHLRRLLLNLPHLEELTLINPGDLARPVLNRLCEWTKLKCLTLCHRLPDRAWDRLRVGQFSGLQHLELTRVDGTLQYFSSIRFLENLRSLSLVDPAPFNTSQLTLITRNLKKLERLCLKGCAELTEADGSEFCELRNLRSLSLTAVSHVSTRTFRRYKTIDALKEIAVDDSSIDDATLKEIAIHNPRLTSLKLRRCPGPKQPTPNIQLDNTLSSLSLPRIFPENQAISPPPGEIRLKLPNIRRGDRAKVLLDDSLNLLKSAITSLTQYQEIAVVVEMLR</sequence>
<proteinExistence type="predicted"/>
<feature type="domain" description="F-box" evidence="1">
    <location>
        <begin position="1"/>
        <end position="44"/>
    </location>
</feature>
<keyword evidence="2" id="KW-1185">Reference proteome</keyword>